<gene>
    <name evidence="16" type="primary">trmD</name>
    <name evidence="16" type="ORF">IAC78_03820</name>
</gene>
<dbReference type="CDD" id="cd18080">
    <property type="entry name" value="TrmD-like"/>
    <property type="match status" value="1"/>
</dbReference>
<reference evidence="16" key="2">
    <citation type="journal article" date="2021" name="PeerJ">
        <title>Extensive microbial diversity within the chicken gut microbiome revealed by metagenomics and culture.</title>
        <authorList>
            <person name="Gilroy R."/>
            <person name="Ravi A."/>
            <person name="Getino M."/>
            <person name="Pursley I."/>
            <person name="Horton D.L."/>
            <person name="Alikhan N.F."/>
            <person name="Baker D."/>
            <person name="Gharbi K."/>
            <person name="Hall N."/>
            <person name="Watson M."/>
            <person name="Adriaenssens E.M."/>
            <person name="Foster-Nyarko E."/>
            <person name="Jarju S."/>
            <person name="Secka A."/>
            <person name="Antonio M."/>
            <person name="Oren A."/>
            <person name="Chaudhuri R.R."/>
            <person name="La Ragione R."/>
            <person name="Hildebrand F."/>
            <person name="Pallen M.J."/>
        </authorList>
    </citation>
    <scope>NUCLEOTIDE SEQUENCE</scope>
    <source>
        <strain evidence="16">1748</strain>
    </source>
</reference>
<keyword evidence="8 14" id="KW-0489">Methyltransferase</keyword>
<evidence type="ECO:0000256" key="12">
    <source>
        <dbReference type="ARBA" id="ARBA00047783"/>
    </source>
</evidence>
<dbReference type="Pfam" id="PF01746">
    <property type="entry name" value="tRNA_m1G_MT"/>
    <property type="match status" value="1"/>
</dbReference>
<evidence type="ECO:0000256" key="6">
    <source>
        <dbReference type="ARBA" id="ARBA00014679"/>
    </source>
</evidence>
<dbReference type="HAMAP" id="MF_00605">
    <property type="entry name" value="TrmD"/>
    <property type="match status" value="1"/>
</dbReference>
<feature type="domain" description="tRNA methyltransferase TRMD/TRM10-type" evidence="15">
    <location>
        <begin position="1"/>
        <end position="215"/>
    </location>
</feature>
<comment type="subcellular location">
    <subcellularLocation>
        <location evidence="2 14">Cytoplasm</location>
    </subcellularLocation>
</comment>
<dbReference type="GO" id="GO:0052906">
    <property type="term" value="F:tRNA (guanine(37)-N1)-methyltransferase activity"/>
    <property type="evidence" value="ECO:0007669"/>
    <property type="project" value="UniProtKB-EC"/>
</dbReference>
<comment type="function">
    <text evidence="1 14">Specifically methylates guanosine-37 in various tRNAs.</text>
</comment>
<protein>
    <recommendedName>
        <fullName evidence="6 14">tRNA (guanine-N(1)-)-methyltransferase</fullName>
        <ecNumber evidence="5 14">2.1.1.228</ecNumber>
    </recommendedName>
</protein>
<feature type="binding site" evidence="13">
    <location>
        <begin position="123"/>
        <end position="128"/>
    </location>
    <ligand>
        <name>S-adenosyl-L-methionine</name>
        <dbReference type="ChEBI" id="CHEBI:59789"/>
    </ligand>
</feature>
<comment type="subunit">
    <text evidence="4 14">Homodimer.</text>
</comment>
<comment type="catalytic activity">
    <reaction evidence="12 14">
        <text>guanosine(37) in tRNA + S-adenosyl-L-methionine = N(1)-methylguanosine(37) in tRNA + S-adenosyl-L-homocysteine + H(+)</text>
        <dbReference type="Rhea" id="RHEA:36899"/>
        <dbReference type="Rhea" id="RHEA-COMP:10145"/>
        <dbReference type="Rhea" id="RHEA-COMP:10147"/>
        <dbReference type="ChEBI" id="CHEBI:15378"/>
        <dbReference type="ChEBI" id="CHEBI:57856"/>
        <dbReference type="ChEBI" id="CHEBI:59789"/>
        <dbReference type="ChEBI" id="CHEBI:73542"/>
        <dbReference type="ChEBI" id="CHEBI:74269"/>
        <dbReference type="EC" id="2.1.1.228"/>
    </reaction>
</comment>
<dbReference type="Gene3D" id="3.40.1280.10">
    <property type="match status" value="1"/>
</dbReference>
<dbReference type="GO" id="GO:0005829">
    <property type="term" value="C:cytosol"/>
    <property type="evidence" value="ECO:0007669"/>
    <property type="project" value="TreeGrafter"/>
</dbReference>
<evidence type="ECO:0000259" key="15">
    <source>
        <dbReference type="Pfam" id="PF01746"/>
    </source>
</evidence>
<comment type="caution">
    <text evidence="16">The sequence shown here is derived from an EMBL/GenBank/DDBJ whole genome shotgun (WGS) entry which is preliminary data.</text>
</comment>
<evidence type="ECO:0000256" key="1">
    <source>
        <dbReference type="ARBA" id="ARBA00002634"/>
    </source>
</evidence>
<sequence length="252" mass="28901">TLFPEFFTSFLDNSIIKRAVAKKAVDFKLVNIREFSKDKHHRVDDRPLGGGAGLIMKLQPLCDALNSIRTPSSHVILTSPYGYKYDQKKAIELSKKEDIVIVCGHYEGIDYRFNKYCDELISIGDYILTGGEIAALAISDSVTRLLKGAISEESIESESFDNSLLEYPQYTYPIEYDGDKVPDILLTGDHQAVNNFRLRKQLELTKNLRPDLFNKKEFSKEELKRLKELETKEISKREKQALIKGERFIKKD</sequence>
<evidence type="ECO:0000256" key="9">
    <source>
        <dbReference type="ARBA" id="ARBA00022679"/>
    </source>
</evidence>
<dbReference type="InterPro" id="IPR029028">
    <property type="entry name" value="Alpha/beta_knot_MTases"/>
</dbReference>
<keyword evidence="10 13" id="KW-0949">S-adenosyl-L-methionine</keyword>
<evidence type="ECO:0000256" key="10">
    <source>
        <dbReference type="ARBA" id="ARBA00022691"/>
    </source>
</evidence>
<reference evidence="16" key="1">
    <citation type="submission" date="2020-10" db="EMBL/GenBank/DDBJ databases">
        <authorList>
            <person name="Gilroy R."/>
        </authorList>
    </citation>
    <scope>NUCLEOTIDE SEQUENCE</scope>
    <source>
        <strain evidence="16">1748</strain>
    </source>
</reference>
<dbReference type="SUPFAM" id="SSF75217">
    <property type="entry name" value="alpha/beta knot"/>
    <property type="match status" value="1"/>
</dbReference>
<evidence type="ECO:0000256" key="2">
    <source>
        <dbReference type="ARBA" id="ARBA00004496"/>
    </source>
</evidence>
<dbReference type="PANTHER" id="PTHR46417:SF1">
    <property type="entry name" value="TRNA (GUANINE-N(1)-)-METHYLTRANSFERASE"/>
    <property type="match status" value="1"/>
</dbReference>
<evidence type="ECO:0000256" key="4">
    <source>
        <dbReference type="ARBA" id="ARBA00011738"/>
    </source>
</evidence>
<evidence type="ECO:0000256" key="5">
    <source>
        <dbReference type="ARBA" id="ARBA00012807"/>
    </source>
</evidence>
<dbReference type="PANTHER" id="PTHR46417">
    <property type="entry name" value="TRNA (GUANINE-N(1)-)-METHYLTRANSFERASE"/>
    <property type="match status" value="1"/>
</dbReference>
<dbReference type="NCBIfam" id="TIGR00088">
    <property type="entry name" value="trmD"/>
    <property type="match status" value="1"/>
</dbReference>
<evidence type="ECO:0000313" key="16">
    <source>
        <dbReference type="EMBL" id="MBO8414577.1"/>
    </source>
</evidence>
<dbReference type="EC" id="2.1.1.228" evidence="5 14"/>
<dbReference type="Proteomes" id="UP000823629">
    <property type="component" value="Unassembled WGS sequence"/>
</dbReference>
<name>A0A9D9GM95_9BACL</name>
<proteinExistence type="inferred from homology"/>
<dbReference type="InterPro" id="IPR016009">
    <property type="entry name" value="tRNA_MeTrfase_TRMD/TRM10"/>
</dbReference>
<dbReference type="PIRSF" id="PIRSF000386">
    <property type="entry name" value="tRNA_mtase"/>
    <property type="match status" value="1"/>
</dbReference>
<dbReference type="AlphaFoldDB" id="A0A9D9GM95"/>
<comment type="similarity">
    <text evidence="3 14">Belongs to the RNA methyltransferase TrmD family.</text>
</comment>
<dbReference type="EMBL" id="JADING010000108">
    <property type="protein sequence ID" value="MBO8414577.1"/>
    <property type="molecule type" value="Genomic_DNA"/>
</dbReference>
<keyword evidence="9 14" id="KW-0808">Transferase</keyword>
<evidence type="ECO:0000313" key="17">
    <source>
        <dbReference type="Proteomes" id="UP000823629"/>
    </source>
</evidence>
<evidence type="ECO:0000256" key="14">
    <source>
        <dbReference type="RuleBase" id="RU003464"/>
    </source>
</evidence>
<feature type="non-terminal residue" evidence="16">
    <location>
        <position position="1"/>
    </location>
</feature>
<evidence type="ECO:0000256" key="3">
    <source>
        <dbReference type="ARBA" id="ARBA00007630"/>
    </source>
</evidence>
<accession>A0A9D9GM95</accession>
<evidence type="ECO:0000256" key="13">
    <source>
        <dbReference type="PIRSR" id="PIRSR000386-1"/>
    </source>
</evidence>
<keyword evidence="11 14" id="KW-0819">tRNA processing</keyword>
<dbReference type="GO" id="GO:0002939">
    <property type="term" value="P:tRNA N1-guanine methylation"/>
    <property type="evidence" value="ECO:0007669"/>
    <property type="project" value="TreeGrafter"/>
</dbReference>
<feature type="binding site" evidence="13">
    <location>
        <position position="104"/>
    </location>
    <ligand>
        <name>S-adenosyl-L-methionine</name>
        <dbReference type="ChEBI" id="CHEBI:59789"/>
    </ligand>
</feature>
<dbReference type="InterPro" id="IPR023148">
    <property type="entry name" value="tRNA_m1G_MeTrfase_C_sf"/>
</dbReference>
<evidence type="ECO:0000256" key="7">
    <source>
        <dbReference type="ARBA" id="ARBA00022490"/>
    </source>
</evidence>
<evidence type="ECO:0000256" key="11">
    <source>
        <dbReference type="ARBA" id="ARBA00022694"/>
    </source>
</evidence>
<evidence type="ECO:0000256" key="8">
    <source>
        <dbReference type="ARBA" id="ARBA00022603"/>
    </source>
</evidence>
<keyword evidence="7 14" id="KW-0963">Cytoplasm</keyword>
<dbReference type="InterPro" id="IPR002649">
    <property type="entry name" value="tRNA_m1G_MeTrfase_TrmD"/>
</dbReference>
<dbReference type="Gene3D" id="1.10.1270.20">
    <property type="entry name" value="tRNA(m1g37)methyltransferase, domain 2"/>
    <property type="match status" value="1"/>
</dbReference>
<dbReference type="InterPro" id="IPR029026">
    <property type="entry name" value="tRNA_m1G_MTases_N"/>
</dbReference>
<organism evidence="16 17">
    <name type="scientific">Candidatus Scatoplasma merdavium</name>
    <dbReference type="NCBI Taxonomy" id="2840932"/>
    <lineage>
        <taxon>Bacteria</taxon>
        <taxon>Bacillati</taxon>
        <taxon>Bacillota</taxon>
        <taxon>Bacilli</taxon>
        <taxon>Bacillales</taxon>
        <taxon>Candidatus Scatoplasma</taxon>
    </lineage>
</organism>
<dbReference type="NCBIfam" id="NF000648">
    <property type="entry name" value="PRK00026.1"/>
    <property type="match status" value="1"/>
</dbReference>